<protein>
    <submittedName>
        <fullName evidence="2">DoxX</fullName>
    </submittedName>
</protein>
<keyword evidence="1" id="KW-0472">Membrane</keyword>
<dbReference type="AlphaFoldDB" id="A0A5C5X1K8"/>
<dbReference type="EMBL" id="SIHI01000001">
    <property type="protein sequence ID" value="TWT57014.1"/>
    <property type="molecule type" value="Genomic_DNA"/>
</dbReference>
<dbReference type="OrthoDB" id="262907at2"/>
<gene>
    <name evidence="2" type="ORF">KOR42_03710</name>
</gene>
<name>A0A5C5X1K8_9PLAN</name>
<reference evidence="2 3" key="1">
    <citation type="submission" date="2019-02" db="EMBL/GenBank/DDBJ databases">
        <title>Deep-cultivation of Planctomycetes and their phenomic and genomic characterization uncovers novel biology.</title>
        <authorList>
            <person name="Wiegand S."/>
            <person name="Jogler M."/>
            <person name="Boedeker C."/>
            <person name="Pinto D."/>
            <person name="Vollmers J."/>
            <person name="Rivas-Marin E."/>
            <person name="Kohn T."/>
            <person name="Peeters S.H."/>
            <person name="Heuer A."/>
            <person name="Rast P."/>
            <person name="Oberbeckmann S."/>
            <person name="Bunk B."/>
            <person name="Jeske O."/>
            <person name="Meyerdierks A."/>
            <person name="Storesund J.E."/>
            <person name="Kallscheuer N."/>
            <person name="Luecker S."/>
            <person name="Lage O.M."/>
            <person name="Pohl T."/>
            <person name="Merkel B.J."/>
            <person name="Hornburger P."/>
            <person name="Mueller R.-W."/>
            <person name="Bruemmer F."/>
            <person name="Labrenz M."/>
            <person name="Spormann A.M."/>
            <person name="Op Den Camp H."/>
            <person name="Overmann J."/>
            <person name="Amann R."/>
            <person name="Jetten M.S.M."/>
            <person name="Mascher T."/>
            <person name="Medema M.H."/>
            <person name="Devos D.P."/>
            <person name="Kaster A.-K."/>
            <person name="Ovreas L."/>
            <person name="Rohde M."/>
            <person name="Galperin M.Y."/>
            <person name="Jogler C."/>
        </authorList>
    </citation>
    <scope>NUCLEOTIDE SEQUENCE [LARGE SCALE GENOMIC DNA]</scope>
    <source>
        <strain evidence="2 3">KOR42</strain>
    </source>
</reference>
<keyword evidence="1" id="KW-0812">Transmembrane</keyword>
<evidence type="ECO:0000313" key="3">
    <source>
        <dbReference type="Proteomes" id="UP000317243"/>
    </source>
</evidence>
<sequence length="484" mass="54139">MKDLRRISWFAILLLVVLRVAIGWQLLYEGMWKYGTMSGPDPWTAEGYLKNAQGPFRDHFREMTGDPDDLNWLDYDKMSSKWYSWRDRFANHYQLSPEQKAVLDILIDADADADTAPSENPPFPPISVPLAALPESVNLKSFARVVEFDNGRLVALAPILPSEEAKLKKLVSYVPGEAKAEDGDAVDPKLASEMAFYKSVETLSTYSRRPIEAQLNQLSRESRRKDSELDADNLSAATSKLNSAVKRELPFRHRLAASLLGDPDNTGVIGRLNERGSFDYVMGTVTRQEEDEARHNVRFGKIEEYKKLLDEYEDTLTNASMQYQTDHASMLSRKVAMTRNELVGPIRSLEKELQTLALKILTPEQLSRGGLPPEDTPLYRADMMAMWGLLILGSLIIVGLFTRLSAFAAAFMVFSFYLVVPPWPGVPPAPGPEHSFIVNKNLIEVLALLAIAALPTGQWFGIDGFVSRLFFGSSDSDGKKAAEK</sequence>
<feature type="transmembrane region" description="Helical" evidence="1">
    <location>
        <begin position="445"/>
        <end position="471"/>
    </location>
</feature>
<organism evidence="2 3">
    <name type="scientific">Thalassoglobus neptunius</name>
    <dbReference type="NCBI Taxonomy" id="1938619"/>
    <lineage>
        <taxon>Bacteria</taxon>
        <taxon>Pseudomonadati</taxon>
        <taxon>Planctomycetota</taxon>
        <taxon>Planctomycetia</taxon>
        <taxon>Planctomycetales</taxon>
        <taxon>Planctomycetaceae</taxon>
        <taxon>Thalassoglobus</taxon>
    </lineage>
</organism>
<accession>A0A5C5X1K8</accession>
<comment type="caution">
    <text evidence="2">The sequence shown here is derived from an EMBL/GenBank/DDBJ whole genome shotgun (WGS) entry which is preliminary data.</text>
</comment>
<evidence type="ECO:0000256" key="1">
    <source>
        <dbReference type="SAM" id="Phobius"/>
    </source>
</evidence>
<dbReference type="RefSeq" id="WP_146506904.1">
    <property type="nucleotide sequence ID" value="NZ_SIHI01000001.1"/>
</dbReference>
<evidence type="ECO:0000313" key="2">
    <source>
        <dbReference type="EMBL" id="TWT57014.1"/>
    </source>
</evidence>
<dbReference type="Proteomes" id="UP000317243">
    <property type="component" value="Unassembled WGS sequence"/>
</dbReference>
<proteinExistence type="predicted"/>
<feature type="transmembrane region" description="Helical" evidence="1">
    <location>
        <begin position="384"/>
        <end position="401"/>
    </location>
</feature>
<keyword evidence="1" id="KW-1133">Transmembrane helix</keyword>
<keyword evidence="3" id="KW-1185">Reference proteome</keyword>